<sequence>MTEVRHASVANPPAQHTLIVKADRLGVERFIRFVGHIPGQPLPPVAMRLDRGSEVQPTGRTVVRSACSRSHAPRRRHCLRTAYAASDPIEKPHDTPHAFEPG</sequence>
<gene>
    <name evidence="1" type="ORF">SDC9_146339</name>
</gene>
<organism evidence="1">
    <name type="scientific">bioreactor metagenome</name>
    <dbReference type="NCBI Taxonomy" id="1076179"/>
    <lineage>
        <taxon>unclassified sequences</taxon>
        <taxon>metagenomes</taxon>
        <taxon>ecological metagenomes</taxon>
    </lineage>
</organism>
<proteinExistence type="predicted"/>
<accession>A0A645EDG1</accession>
<evidence type="ECO:0000313" key="1">
    <source>
        <dbReference type="EMBL" id="MPM99148.1"/>
    </source>
</evidence>
<name>A0A645EDG1_9ZZZZ</name>
<reference evidence="1" key="1">
    <citation type="submission" date="2019-08" db="EMBL/GenBank/DDBJ databases">
        <authorList>
            <person name="Kucharzyk K."/>
            <person name="Murdoch R.W."/>
            <person name="Higgins S."/>
            <person name="Loffler F."/>
        </authorList>
    </citation>
    <scope>NUCLEOTIDE SEQUENCE</scope>
</reference>
<protein>
    <submittedName>
        <fullName evidence="1">Uncharacterized protein</fullName>
    </submittedName>
</protein>
<dbReference type="EMBL" id="VSSQ01045263">
    <property type="protein sequence ID" value="MPM99148.1"/>
    <property type="molecule type" value="Genomic_DNA"/>
</dbReference>
<comment type="caution">
    <text evidence="1">The sequence shown here is derived from an EMBL/GenBank/DDBJ whole genome shotgun (WGS) entry which is preliminary data.</text>
</comment>
<dbReference type="AlphaFoldDB" id="A0A645EDG1"/>